<evidence type="ECO:0000256" key="3">
    <source>
        <dbReference type="ARBA" id="ARBA00023163"/>
    </source>
</evidence>
<dbReference type="InterPro" id="IPR011991">
    <property type="entry name" value="ArsR-like_HTH"/>
</dbReference>
<dbReference type="RefSeq" id="WP_097195740.1">
    <property type="nucleotide sequence ID" value="NZ_OBQI01000004.1"/>
</dbReference>
<dbReference type="SMART" id="SM00418">
    <property type="entry name" value="HTH_ARSR"/>
    <property type="match status" value="1"/>
</dbReference>
<dbReference type="AlphaFoldDB" id="A0A285V7T1"/>
<protein>
    <submittedName>
        <fullName evidence="5">Transcriptional regulator, ArsR family</fullName>
    </submittedName>
</protein>
<evidence type="ECO:0000313" key="5">
    <source>
        <dbReference type="EMBL" id="SOC50175.1"/>
    </source>
</evidence>
<organism evidence="5 6">
    <name type="scientific">Blastococcus aggregatus</name>
    <dbReference type="NCBI Taxonomy" id="38502"/>
    <lineage>
        <taxon>Bacteria</taxon>
        <taxon>Bacillati</taxon>
        <taxon>Actinomycetota</taxon>
        <taxon>Actinomycetes</taxon>
        <taxon>Geodermatophilales</taxon>
        <taxon>Geodermatophilaceae</taxon>
        <taxon>Blastococcus</taxon>
    </lineage>
</organism>
<feature type="domain" description="HTH arsR-type" evidence="4">
    <location>
        <begin position="5"/>
        <end position="99"/>
    </location>
</feature>
<dbReference type="InterPro" id="IPR051011">
    <property type="entry name" value="Metal_resp_trans_reg"/>
</dbReference>
<evidence type="ECO:0000259" key="4">
    <source>
        <dbReference type="PROSITE" id="PS50987"/>
    </source>
</evidence>
<dbReference type="PANTHER" id="PTHR43132:SF2">
    <property type="entry name" value="ARSENICAL RESISTANCE OPERON REPRESSOR ARSR-RELATED"/>
    <property type="match status" value="1"/>
</dbReference>
<dbReference type="InterPro" id="IPR036388">
    <property type="entry name" value="WH-like_DNA-bd_sf"/>
</dbReference>
<dbReference type="PRINTS" id="PR00778">
    <property type="entry name" value="HTHARSR"/>
</dbReference>
<keyword evidence="6" id="KW-1185">Reference proteome</keyword>
<gene>
    <name evidence="5" type="ORF">SAMN05660748_2916</name>
</gene>
<evidence type="ECO:0000313" key="6">
    <source>
        <dbReference type="Proteomes" id="UP000219435"/>
    </source>
</evidence>
<name>A0A285V7T1_9ACTN</name>
<dbReference type="InterPro" id="IPR036390">
    <property type="entry name" value="WH_DNA-bd_sf"/>
</dbReference>
<keyword evidence="2" id="KW-0238">DNA-binding</keyword>
<dbReference type="GO" id="GO:0003677">
    <property type="term" value="F:DNA binding"/>
    <property type="evidence" value="ECO:0007669"/>
    <property type="project" value="UniProtKB-KW"/>
</dbReference>
<dbReference type="OrthoDB" id="194599at2"/>
<sequence length="126" mass="13737">MPFTPGRPVTEAKADLFKALAHPGRVRILELLAEGEHTVGELAGGTGMELSHLSQQVTVLRRVGLVDSRRVKNTVVCSLRDPQTAELLAVARRMLTRTLEHDRELLAALGQADDAVALADRSRPRP</sequence>
<dbReference type="EMBL" id="OBQI01000004">
    <property type="protein sequence ID" value="SOC50175.1"/>
    <property type="molecule type" value="Genomic_DNA"/>
</dbReference>
<proteinExistence type="predicted"/>
<dbReference type="CDD" id="cd00090">
    <property type="entry name" value="HTH_ARSR"/>
    <property type="match status" value="1"/>
</dbReference>
<dbReference type="SUPFAM" id="SSF46785">
    <property type="entry name" value="Winged helix' DNA-binding domain"/>
    <property type="match status" value="1"/>
</dbReference>
<dbReference type="GO" id="GO:0003700">
    <property type="term" value="F:DNA-binding transcription factor activity"/>
    <property type="evidence" value="ECO:0007669"/>
    <property type="project" value="InterPro"/>
</dbReference>
<evidence type="ECO:0000256" key="2">
    <source>
        <dbReference type="ARBA" id="ARBA00023125"/>
    </source>
</evidence>
<dbReference type="InterPro" id="IPR001845">
    <property type="entry name" value="HTH_ArsR_DNA-bd_dom"/>
</dbReference>
<reference evidence="6" key="1">
    <citation type="submission" date="2017-08" db="EMBL/GenBank/DDBJ databases">
        <authorList>
            <person name="Varghese N."/>
            <person name="Submissions S."/>
        </authorList>
    </citation>
    <scope>NUCLEOTIDE SEQUENCE [LARGE SCALE GENOMIC DNA]</scope>
    <source>
        <strain evidence="6">DSM 4725</strain>
    </source>
</reference>
<dbReference type="PANTHER" id="PTHR43132">
    <property type="entry name" value="ARSENICAL RESISTANCE OPERON REPRESSOR ARSR-RELATED"/>
    <property type="match status" value="1"/>
</dbReference>
<dbReference type="PROSITE" id="PS50987">
    <property type="entry name" value="HTH_ARSR_2"/>
    <property type="match status" value="1"/>
</dbReference>
<accession>A0A285V7T1</accession>
<evidence type="ECO:0000256" key="1">
    <source>
        <dbReference type="ARBA" id="ARBA00023015"/>
    </source>
</evidence>
<keyword evidence="1" id="KW-0805">Transcription regulation</keyword>
<dbReference type="Proteomes" id="UP000219435">
    <property type="component" value="Unassembled WGS sequence"/>
</dbReference>
<dbReference type="NCBIfam" id="NF033788">
    <property type="entry name" value="HTH_metalloreg"/>
    <property type="match status" value="1"/>
</dbReference>
<dbReference type="Pfam" id="PF01022">
    <property type="entry name" value="HTH_5"/>
    <property type="match status" value="1"/>
</dbReference>
<dbReference type="Gene3D" id="1.10.10.10">
    <property type="entry name" value="Winged helix-like DNA-binding domain superfamily/Winged helix DNA-binding domain"/>
    <property type="match status" value="1"/>
</dbReference>
<keyword evidence="3" id="KW-0804">Transcription</keyword>